<protein>
    <submittedName>
        <fullName evidence="2">Uncharacterized protein</fullName>
    </submittedName>
</protein>
<evidence type="ECO:0000313" key="1">
    <source>
        <dbReference type="Proteomes" id="UP000887576"/>
    </source>
</evidence>
<proteinExistence type="predicted"/>
<accession>A0AC34R409</accession>
<dbReference type="Proteomes" id="UP000887576">
    <property type="component" value="Unplaced"/>
</dbReference>
<sequence>MMDVFCVLILSIVSVLANDCAPCYSGINCEINNCPFVTAARIFLLLITGLLGIFAIAMFFYRIKVVSNEEQCEPRQIEGTSLASSCRTSCRGKDSLVIHSKPSVSDSVCSMIYNSMKSGQEADYPINNDLKQRVIEWSKKNAKRNSKSSSAKKERKRRRMPPWDEIEMRRHGLVSRFCDRVYHPDCPSNPSTVDVSTNLTTATGSTGVINFNQPLDSSSDTTPMPTATSTPKIRRVSRSRSRSRSNVVQSTQPSVTNNSTNSVYVDPSLADQKLQLSKNP</sequence>
<dbReference type="WBParaSite" id="JU765_v2.g3150.t1">
    <property type="protein sequence ID" value="JU765_v2.g3150.t1"/>
    <property type="gene ID" value="JU765_v2.g3150"/>
</dbReference>
<evidence type="ECO:0000313" key="2">
    <source>
        <dbReference type="WBParaSite" id="JU765_v2.g3150.t1"/>
    </source>
</evidence>
<organism evidence="1 2">
    <name type="scientific">Panagrolaimus sp. JU765</name>
    <dbReference type="NCBI Taxonomy" id="591449"/>
    <lineage>
        <taxon>Eukaryota</taxon>
        <taxon>Metazoa</taxon>
        <taxon>Ecdysozoa</taxon>
        <taxon>Nematoda</taxon>
        <taxon>Chromadorea</taxon>
        <taxon>Rhabditida</taxon>
        <taxon>Tylenchina</taxon>
        <taxon>Panagrolaimomorpha</taxon>
        <taxon>Panagrolaimoidea</taxon>
        <taxon>Panagrolaimidae</taxon>
        <taxon>Panagrolaimus</taxon>
    </lineage>
</organism>
<name>A0AC34R409_9BILA</name>
<reference evidence="2" key="1">
    <citation type="submission" date="2022-11" db="UniProtKB">
        <authorList>
            <consortium name="WormBaseParasite"/>
        </authorList>
    </citation>
    <scope>IDENTIFICATION</scope>
</reference>